<evidence type="ECO:0000313" key="10">
    <source>
        <dbReference type="EMBL" id="OZC03779.1"/>
    </source>
</evidence>
<sequence length="1103" mass="117867">MASLYDISVRRPVFATVLSIAILIGGIIGFMELGVREYPIVQTPVISVRTDLRGANASVVESQITEPIEESVNAIDGIRSITSTSNQGRSTVRVEFDLGADLDAAAAEVRDRVSRARGRIPSEAEEPVISKSNSDGDPVIFLNLASEQYNLLELSEIADNFFAERLQTIDGVASVDIWGDKRYAMRMWMDPAALAAYGLTPGDVRRAVNEQNIELPGGIIEGDQVELTIRPLTRLSTVEEFENLILKNDGTTLVRFSDVGRVELAAQNQRTVLKRDGVAMVGVVLRPLADANSIEIVDEFYDRLEDIRPDIPEGIELGIGFDNTEPIRASIEEVRNTVFIALGLVILVIFGFLRDWRTTIIPVLVIPVSLIGAFGVMALAGFSINVLTLLSLVLAIGLVVDDAIVVLENIYAKIEEGMEPMAAAVVGTKEIYIAVIATTLALVAVFLPIIFQSGVIGALFREFGLTIAAAVVISSFAALTLTPMLSSKLLKKRDKKPWVYRKTEPFFQRLNDAYRSTLDAFLKVRWMAFVVMLMAAGGVYLLFTNLESELAPAEDRSQMRVSANAPQGRGYAYMDAYMDELVALIQREVPEIEALISITSPGFGSSGSVNSGFGNVILVDPSERERTQEEIANGLQKALSTLPGARVNVSQPATIQTSGGRGSPVQLVIQAPNLPALQEALPAFMERAMQDPAFQFARADLEFTLPELQVEVDRDRAQALGIPPLAVAEALAVALSEGRFGYFNRDGEQYEIIGQVERRARDTPNAIQGIFVRSAAGVPIPLSNLVTLTESAAPPQLYRFNRFTAATVSAEPAEGVSLGDAIDAMEAIADDTLPEGFSTALDGQSRDFRETGGSIFIIFGLALVLIYLVLAAQFESFRDPVTILLTVPLALLGALGALYVFGSTLNVFSQIGLVMLIGLVTKNGILIVEFAKQKREDGLNRREAAAEASAARFRPILMTAFSTTLGTLPIALALGSGAESRVPMGLAVIGGLVVGTFLTLYVIPALYTYIASPDVAPSLGQETEDPLASGDADHDTAENTVASGARGPNSGSGDGATSGVPETGPLPAAEAGGDGAPGDAAPDRAAPAPEAAPDPTDDRPEPS</sequence>
<keyword evidence="3" id="KW-1003">Cell membrane</keyword>
<feature type="transmembrane region" description="Helical" evidence="9">
    <location>
        <begin position="881"/>
        <end position="901"/>
    </location>
</feature>
<feature type="transmembrane region" description="Helical" evidence="9">
    <location>
        <begin position="986"/>
        <end position="1010"/>
    </location>
</feature>
<dbReference type="Gene3D" id="3.30.2090.10">
    <property type="entry name" value="Multidrug efflux transporter AcrB TolC docking domain, DN and DC subdomains"/>
    <property type="match status" value="2"/>
</dbReference>
<dbReference type="GO" id="GO:0005886">
    <property type="term" value="C:plasma membrane"/>
    <property type="evidence" value="ECO:0007669"/>
    <property type="project" value="UniProtKB-SubCell"/>
</dbReference>
<evidence type="ECO:0000256" key="2">
    <source>
        <dbReference type="ARBA" id="ARBA00022448"/>
    </source>
</evidence>
<evidence type="ECO:0000256" key="1">
    <source>
        <dbReference type="ARBA" id="ARBA00004429"/>
    </source>
</evidence>
<dbReference type="Gene3D" id="3.30.70.1320">
    <property type="entry name" value="Multidrug efflux transporter AcrB pore domain like"/>
    <property type="match status" value="1"/>
</dbReference>
<evidence type="ECO:0000256" key="3">
    <source>
        <dbReference type="ARBA" id="ARBA00022475"/>
    </source>
</evidence>
<keyword evidence="7 9" id="KW-0472">Membrane</keyword>
<dbReference type="Gene3D" id="3.30.70.1430">
    <property type="entry name" value="Multidrug efflux transporter AcrB pore domain"/>
    <property type="match status" value="2"/>
</dbReference>
<dbReference type="RefSeq" id="WP_094549526.1">
    <property type="nucleotide sequence ID" value="NZ_MQWB01000001.1"/>
</dbReference>
<comment type="subcellular location">
    <subcellularLocation>
        <location evidence="1">Cell inner membrane</location>
        <topology evidence="1">Multi-pass membrane protein</topology>
    </subcellularLocation>
</comment>
<dbReference type="PRINTS" id="PR00702">
    <property type="entry name" value="ACRIFLAVINRP"/>
</dbReference>
<dbReference type="Pfam" id="PF00873">
    <property type="entry name" value="ACR_tran"/>
    <property type="match status" value="1"/>
</dbReference>
<evidence type="ECO:0000313" key="11">
    <source>
        <dbReference type="Proteomes" id="UP000216446"/>
    </source>
</evidence>
<comment type="caution">
    <text evidence="10">The sequence shown here is derived from an EMBL/GenBank/DDBJ whole genome shotgun (WGS) entry which is preliminary data.</text>
</comment>
<feature type="transmembrane region" description="Helical" evidence="9">
    <location>
        <begin position="386"/>
        <end position="410"/>
    </location>
</feature>
<keyword evidence="5 9" id="KW-0812">Transmembrane</keyword>
<keyword evidence="2" id="KW-0813">Transport</keyword>
<evidence type="ECO:0000256" key="9">
    <source>
        <dbReference type="SAM" id="Phobius"/>
    </source>
</evidence>
<feature type="transmembrane region" description="Helical" evidence="9">
    <location>
        <begin position="952"/>
        <end position="974"/>
    </location>
</feature>
<keyword evidence="11" id="KW-1185">Reference proteome</keyword>
<feature type="transmembrane region" description="Helical" evidence="9">
    <location>
        <begin position="524"/>
        <end position="543"/>
    </location>
</feature>
<dbReference type="SUPFAM" id="SSF82866">
    <property type="entry name" value="Multidrug efflux transporter AcrB transmembrane domain"/>
    <property type="match status" value="2"/>
</dbReference>
<organism evidence="10 11">
    <name type="scientific">Rubricoccus marinus</name>
    <dbReference type="NCBI Taxonomy" id="716817"/>
    <lineage>
        <taxon>Bacteria</taxon>
        <taxon>Pseudomonadati</taxon>
        <taxon>Rhodothermota</taxon>
        <taxon>Rhodothermia</taxon>
        <taxon>Rhodothermales</taxon>
        <taxon>Rubricoccaceae</taxon>
        <taxon>Rubricoccus</taxon>
    </lineage>
</organism>
<feature type="transmembrane region" description="Helical" evidence="9">
    <location>
        <begin position="12"/>
        <end position="31"/>
    </location>
</feature>
<protein>
    <submittedName>
        <fullName evidence="10">Acriflavin resistance protein</fullName>
    </submittedName>
</protein>
<keyword evidence="4" id="KW-0997">Cell inner membrane</keyword>
<dbReference type="EMBL" id="MQWB01000001">
    <property type="protein sequence ID" value="OZC03779.1"/>
    <property type="molecule type" value="Genomic_DNA"/>
</dbReference>
<dbReference type="InParanoid" id="A0A259U197"/>
<gene>
    <name evidence="10" type="ORF">BSZ36_12770</name>
</gene>
<dbReference type="FunCoup" id="A0A259U197">
    <property type="interactions" value="320"/>
</dbReference>
<dbReference type="PANTHER" id="PTHR32063:SF28">
    <property type="entry name" value="BLR2861 PROTEIN"/>
    <property type="match status" value="1"/>
</dbReference>
<dbReference type="AlphaFoldDB" id="A0A259U197"/>
<evidence type="ECO:0000256" key="8">
    <source>
        <dbReference type="SAM" id="MobiDB-lite"/>
    </source>
</evidence>
<accession>A0A259U197</accession>
<feature type="transmembrane region" description="Helical" evidence="9">
    <location>
        <begin position="463"/>
        <end position="486"/>
    </location>
</feature>
<keyword evidence="6 9" id="KW-1133">Transmembrane helix</keyword>
<dbReference type="GO" id="GO:0042910">
    <property type="term" value="F:xenobiotic transmembrane transporter activity"/>
    <property type="evidence" value="ECO:0007669"/>
    <property type="project" value="TreeGrafter"/>
</dbReference>
<dbReference type="Gene3D" id="3.30.70.1440">
    <property type="entry name" value="Multidrug efflux transporter AcrB pore domain"/>
    <property type="match status" value="1"/>
</dbReference>
<proteinExistence type="predicted"/>
<dbReference type="PANTHER" id="PTHR32063">
    <property type="match status" value="1"/>
</dbReference>
<reference evidence="10 11" key="1">
    <citation type="submission" date="2016-11" db="EMBL/GenBank/DDBJ databases">
        <title>Study of marine rhodopsin-containing bacteria.</title>
        <authorList>
            <person name="Yoshizawa S."/>
            <person name="Kumagai Y."/>
            <person name="Kogure K."/>
        </authorList>
    </citation>
    <scope>NUCLEOTIDE SEQUENCE [LARGE SCALE GENOMIC DNA]</scope>
    <source>
        <strain evidence="10 11">SG-29</strain>
    </source>
</reference>
<feature type="transmembrane region" description="Helical" evidence="9">
    <location>
        <begin position="334"/>
        <end position="353"/>
    </location>
</feature>
<evidence type="ECO:0000256" key="4">
    <source>
        <dbReference type="ARBA" id="ARBA00022519"/>
    </source>
</evidence>
<feature type="transmembrane region" description="Helical" evidence="9">
    <location>
        <begin position="431"/>
        <end position="451"/>
    </location>
</feature>
<feature type="region of interest" description="Disordered" evidence="8">
    <location>
        <begin position="1019"/>
        <end position="1103"/>
    </location>
</feature>
<feature type="transmembrane region" description="Helical" evidence="9">
    <location>
        <begin position="907"/>
        <end position="931"/>
    </location>
</feature>
<evidence type="ECO:0000256" key="7">
    <source>
        <dbReference type="ARBA" id="ARBA00023136"/>
    </source>
</evidence>
<dbReference type="Proteomes" id="UP000216446">
    <property type="component" value="Unassembled WGS sequence"/>
</dbReference>
<dbReference type="Gene3D" id="1.20.1640.10">
    <property type="entry name" value="Multidrug efflux transporter AcrB transmembrane domain"/>
    <property type="match status" value="2"/>
</dbReference>
<name>A0A259U197_9BACT</name>
<dbReference type="InterPro" id="IPR027463">
    <property type="entry name" value="AcrB_DN_DC_subdom"/>
</dbReference>
<evidence type="ECO:0000256" key="5">
    <source>
        <dbReference type="ARBA" id="ARBA00022692"/>
    </source>
</evidence>
<dbReference type="InterPro" id="IPR001036">
    <property type="entry name" value="Acrflvin-R"/>
</dbReference>
<feature type="transmembrane region" description="Helical" evidence="9">
    <location>
        <begin position="855"/>
        <end position="874"/>
    </location>
</feature>
<feature type="compositionally biased region" description="Low complexity" evidence="8">
    <location>
        <begin position="1065"/>
        <end position="1094"/>
    </location>
</feature>
<dbReference type="SUPFAM" id="SSF82714">
    <property type="entry name" value="Multidrug efflux transporter AcrB TolC docking domain, DN and DC subdomains"/>
    <property type="match status" value="2"/>
</dbReference>
<feature type="transmembrane region" description="Helical" evidence="9">
    <location>
        <begin position="360"/>
        <end position="380"/>
    </location>
</feature>
<dbReference type="SUPFAM" id="SSF82693">
    <property type="entry name" value="Multidrug efflux transporter AcrB pore domain, PN1, PN2, PC1 and PC2 subdomains"/>
    <property type="match status" value="3"/>
</dbReference>
<dbReference type="FunFam" id="1.20.1640.10:FF:000001">
    <property type="entry name" value="Efflux pump membrane transporter"/>
    <property type="match status" value="1"/>
</dbReference>
<evidence type="ECO:0000256" key="6">
    <source>
        <dbReference type="ARBA" id="ARBA00022989"/>
    </source>
</evidence>